<organism evidence="2 3">
    <name type="scientific">Seminavis robusta</name>
    <dbReference type="NCBI Taxonomy" id="568900"/>
    <lineage>
        <taxon>Eukaryota</taxon>
        <taxon>Sar</taxon>
        <taxon>Stramenopiles</taxon>
        <taxon>Ochrophyta</taxon>
        <taxon>Bacillariophyta</taxon>
        <taxon>Bacillariophyceae</taxon>
        <taxon>Bacillariophycidae</taxon>
        <taxon>Naviculales</taxon>
        <taxon>Naviculaceae</taxon>
        <taxon>Seminavis</taxon>
    </lineage>
</organism>
<reference evidence="2" key="1">
    <citation type="submission" date="2020-06" db="EMBL/GenBank/DDBJ databases">
        <authorList>
            <consortium name="Plant Systems Biology data submission"/>
        </authorList>
    </citation>
    <scope>NUCLEOTIDE SEQUENCE</scope>
    <source>
        <strain evidence="2">D6</strain>
    </source>
</reference>
<accession>A0A9N8DS29</accession>
<feature type="compositionally biased region" description="Basic and acidic residues" evidence="1">
    <location>
        <begin position="183"/>
        <end position="194"/>
    </location>
</feature>
<keyword evidence="3" id="KW-1185">Reference proteome</keyword>
<protein>
    <submittedName>
        <fullName evidence="2">Uncharacterized protein</fullName>
    </submittedName>
</protein>
<feature type="region of interest" description="Disordered" evidence="1">
    <location>
        <begin position="147"/>
        <end position="203"/>
    </location>
</feature>
<dbReference type="EMBL" id="CAICTM010000314">
    <property type="protein sequence ID" value="CAB9507667.1"/>
    <property type="molecule type" value="Genomic_DNA"/>
</dbReference>
<dbReference type="Proteomes" id="UP001153069">
    <property type="component" value="Unassembled WGS sequence"/>
</dbReference>
<sequence length="203" mass="24193">MAFNQGYPFDLKKFPEDDDILLDEDDLTRKNVLYCRKEILQQMKCTQWAKDDYLAADKDPENHAQWRHYHLQRCYTPYMDALGCVVNWRDKEVQKMKREAGPEGWKILQDRWIHDVAQNVGATKAKHLWEMSTNMKELYEQARQREGPMYGEQPPPPGTFTPANNPQHDQLESFLAQAKRRQLQKEQEREEVKSQKSFWSFGR</sequence>
<name>A0A9N8DS29_9STRA</name>
<gene>
    <name evidence="2" type="ORF">SEMRO_315_G115390.1</name>
</gene>
<evidence type="ECO:0000256" key="1">
    <source>
        <dbReference type="SAM" id="MobiDB-lite"/>
    </source>
</evidence>
<comment type="caution">
    <text evidence="2">The sequence shown here is derived from an EMBL/GenBank/DDBJ whole genome shotgun (WGS) entry which is preliminary data.</text>
</comment>
<proteinExistence type="predicted"/>
<dbReference type="AlphaFoldDB" id="A0A9N8DS29"/>
<evidence type="ECO:0000313" key="2">
    <source>
        <dbReference type="EMBL" id="CAB9507667.1"/>
    </source>
</evidence>
<evidence type="ECO:0000313" key="3">
    <source>
        <dbReference type="Proteomes" id="UP001153069"/>
    </source>
</evidence>